<keyword evidence="9" id="KW-1185">Reference proteome</keyword>
<protein>
    <recommendedName>
        <fullName evidence="2 4">Acylphosphatase</fullName>
        <ecNumber evidence="2 4">3.6.1.7</ecNumber>
    </recommendedName>
</protein>
<dbReference type="PANTHER" id="PTHR47268">
    <property type="entry name" value="ACYLPHOSPHATASE"/>
    <property type="match status" value="1"/>
</dbReference>
<sequence length="94" mass="10583">MSETRTGHVRIEGRVQGVGFRAWVERRALTLGLSGWVRNRYDGAVEAVLHGPPRQVADMLRACEEGPRASRVTRVDVREESGEAYSGFEVRRTE</sequence>
<comment type="caution">
    <text evidence="8">The sequence shown here is derived from an EMBL/GenBank/DDBJ whole genome shotgun (WGS) entry which is preliminary data.</text>
</comment>
<gene>
    <name evidence="8" type="ORF">SAMN04488061_0178</name>
</gene>
<evidence type="ECO:0000259" key="7">
    <source>
        <dbReference type="PROSITE" id="PS51160"/>
    </source>
</evidence>
<dbReference type="PRINTS" id="PR00112">
    <property type="entry name" value="ACYLPHPHTASE"/>
</dbReference>
<evidence type="ECO:0000256" key="6">
    <source>
        <dbReference type="RuleBase" id="RU004168"/>
    </source>
</evidence>
<evidence type="ECO:0000256" key="1">
    <source>
        <dbReference type="ARBA" id="ARBA00005614"/>
    </source>
</evidence>
<evidence type="ECO:0000313" key="8">
    <source>
        <dbReference type="EMBL" id="SDO07041.1"/>
    </source>
</evidence>
<evidence type="ECO:0000256" key="2">
    <source>
        <dbReference type="ARBA" id="ARBA00012150"/>
    </source>
</evidence>
<keyword evidence="4 5" id="KW-0378">Hydrolase</keyword>
<dbReference type="SUPFAM" id="SSF54975">
    <property type="entry name" value="Acylphosphatase/BLUF domain-like"/>
    <property type="match status" value="1"/>
</dbReference>
<dbReference type="Gene3D" id="3.30.70.100">
    <property type="match status" value="1"/>
</dbReference>
<dbReference type="InterPro" id="IPR017968">
    <property type="entry name" value="Acylphosphatase_CS"/>
</dbReference>
<dbReference type="InterPro" id="IPR001792">
    <property type="entry name" value="Acylphosphatase-like_dom"/>
</dbReference>
<evidence type="ECO:0000256" key="3">
    <source>
        <dbReference type="ARBA" id="ARBA00047645"/>
    </source>
</evidence>
<comment type="catalytic activity">
    <reaction evidence="3 4 5">
        <text>an acyl phosphate + H2O = a carboxylate + phosphate + H(+)</text>
        <dbReference type="Rhea" id="RHEA:14965"/>
        <dbReference type="ChEBI" id="CHEBI:15377"/>
        <dbReference type="ChEBI" id="CHEBI:15378"/>
        <dbReference type="ChEBI" id="CHEBI:29067"/>
        <dbReference type="ChEBI" id="CHEBI:43474"/>
        <dbReference type="ChEBI" id="CHEBI:59918"/>
        <dbReference type="EC" id="3.6.1.7"/>
    </reaction>
</comment>
<dbReference type="InterPro" id="IPR020456">
    <property type="entry name" value="Acylphosphatase"/>
</dbReference>
<name>A0A1H0GJY5_9HYPH</name>
<dbReference type="PROSITE" id="PS00150">
    <property type="entry name" value="ACYLPHOSPHATASE_1"/>
    <property type="match status" value="1"/>
</dbReference>
<dbReference type="InterPro" id="IPR036046">
    <property type="entry name" value="Acylphosphatase-like_dom_sf"/>
</dbReference>
<evidence type="ECO:0000313" key="9">
    <source>
        <dbReference type="Proteomes" id="UP000198795"/>
    </source>
</evidence>
<accession>A0A1H0GJY5</accession>
<feature type="active site" evidence="4">
    <location>
        <position position="21"/>
    </location>
</feature>
<dbReference type="EC" id="3.6.1.7" evidence="2 4"/>
<dbReference type="EMBL" id="FNJC01000001">
    <property type="protein sequence ID" value="SDO07041.1"/>
    <property type="molecule type" value="Genomic_DNA"/>
</dbReference>
<organism evidence="8 9">
    <name type="scientific">Filomicrobium insigne</name>
    <dbReference type="NCBI Taxonomy" id="418854"/>
    <lineage>
        <taxon>Bacteria</taxon>
        <taxon>Pseudomonadati</taxon>
        <taxon>Pseudomonadota</taxon>
        <taxon>Alphaproteobacteria</taxon>
        <taxon>Hyphomicrobiales</taxon>
        <taxon>Hyphomicrobiaceae</taxon>
        <taxon>Filomicrobium</taxon>
    </lineage>
</organism>
<feature type="domain" description="Acylphosphatase-like" evidence="7">
    <location>
        <begin position="6"/>
        <end position="92"/>
    </location>
</feature>
<dbReference type="Pfam" id="PF00708">
    <property type="entry name" value="Acylphosphatase"/>
    <property type="match status" value="1"/>
</dbReference>
<dbReference type="RefSeq" id="WP_090225945.1">
    <property type="nucleotide sequence ID" value="NZ_FNJC01000001.1"/>
</dbReference>
<dbReference type="PROSITE" id="PS51160">
    <property type="entry name" value="ACYLPHOSPHATASE_3"/>
    <property type="match status" value="1"/>
</dbReference>
<proteinExistence type="inferred from homology"/>
<dbReference type="PANTHER" id="PTHR47268:SF4">
    <property type="entry name" value="ACYLPHOSPHATASE"/>
    <property type="match status" value="1"/>
</dbReference>
<dbReference type="Proteomes" id="UP000198795">
    <property type="component" value="Unassembled WGS sequence"/>
</dbReference>
<evidence type="ECO:0000256" key="5">
    <source>
        <dbReference type="RuleBase" id="RU000553"/>
    </source>
</evidence>
<dbReference type="PROSITE" id="PS00151">
    <property type="entry name" value="ACYLPHOSPHATASE_2"/>
    <property type="match status" value="1"/>
</dbReference>
<feature type="active site" evidence="4">
    <location>
        <position position="39"/>
    </location>
</feature>
<reference evidence="8 9" key="1">
    <citation type="submission" date="2016-10" db="EMBL/GenBank/DDBJ databases">
        <authorList>
            <person name="Varghese N."/>
            <person name="Submissions S."/>
        </authorList>
    </citation>
    <scope>NUCLEOTIDE SEQUENCE [LARGE SCALE GENOMIC DNA]</scope>
    <source>
        <strain evidence="8 9">CGMCC 1.6497</strain>
    </source>
</reference>
<comment type="similarity">
    <text evidence="1 6">Belongs to the acylphosphatase family.</text>
</comment>
<evidence type="ECO:0000256" key="4">
    <source>
        <dbReference type="PROSITE-ProRule" id="PRU00520"/>
    </source>
</evidence>